<dbReference type="SUPFAM" id="SSF52402">
    <property type="entry name" value="Adenine nucleotide alpha hydrolases-like"/>
    <property type="match status" value="1"/>
</dbReference>
<organism evidence="6 7">
    <name type="scientific">Megaselia scalaris</name>
    <name type="common">Humpbacked fly</name>
    <name type="synonym">Phora scalaris</name>
    <dbReference type="NCBI Taxonomy" id="36166"/>
    <lineage>
        <taxon>Eukaryota</taxon>
        <taxon>Metazoa</taxon>
        <taxon>Ecdysozoa</taxon>
        <taxon>Arthropoda</taxon>
        <taxon>Hexapoda</taxon>
        <taxon>Insecta</taxon>
        <taxon>Pterygota</taxon>
        <taxon>Neoptera</taxon>
        <taxon>Endopterygota</taxon>
        <taxon>Diptera</taxon>
        <taxon>Brachycera</taxon>
        <taxon>Muscomorpha</taxon>
        <taxon>Platypezoidea</taxon>
        <taxon>Phoridae</taxon>
        <taxon>Megaseliini</taxon>
        <taxon>Megaselia</taxon>
    </lineage>
</organism>
<dbReference type="HOGENOM" id="CLU_060196_0_0_1"/>
<keyword evidence="7" id="KW-1185">Reference proteome</keyword>
<dbReference type="EnsemblMetazoa" id="MESCA012089-RA">
    <property type="protein sequence ID" value="MESCA012089-PA"/>
    <property type="gene ID" value="MESCA012089"/>
</dbReference>
<dbReference type="GO" id="GO:0009063">
    <property type="term" value="P:amino acid catabolic process"/>
    <property type="evidence" value="ECO:0007669"/>
    <property type="project" value="TreeGrafter"/>
</dbReference>
<dbReference type="InterPro" id="IPR014730">
    <property type="entry name" value="ETF_a/b_N"/>
</dbReference>
<reference evidence="6" key="2">
    <citation type="submission" date="2015-06" db="UniProtKB">
        <authorList>
            <consortium name="EnsemblMetazoa"/>
        </authorList>
    </citation>
    <scope>IDENTIFICATION</scope>
</reference>
<evidence type="ECO:0000259" key="5">
    <source>
        <dbReference type="Pfam" id="PF01012"/>
    </source>
</evidence>
<protein>
    <recommendedName>
        <fullName evidence="5">Electron transfer flavoprotein alpha/beta-subunit N-terminal domain-containing protein</fullName>
    </recommendedName>
</protein>
<comment type="subcellular location">
    <subcellularLocation>
        <location evidence="1">Mitochondrion matrix</location>
    </subcellularLocation>
</comment>
<feature type="domain" description="Electron transfer flavoprotein alpha/beta-subunit N-terminal" evidence="5">
    <location>
        <begin position="4"/>
        <end position="92"/>
    </location>
</feature>
<keyword evidence="3" id="KW-0813">Transport</keyword>
<dbReference type="STRING" id="36166.T1H5V6"/>
<dbReference type="InterPro" id="IPR014729">
    <property type="entry name" value="Rossmann-like_a/b/a_fold"/>
</dbReference>
<dbReference type="PANTHER" id="PTHR21294">
    <property type="entry name" value="ELECTRON TRANSFER FLAVOPROTEIN BETA-SUBUNIT"/>
    <property type="match status" value="1"/>
</dbReference>
<dbReference type="GO" id="GO:0009055">
    <property type="term" value="F:electron transfer activity"/>
    <property type="evidence" value="ECO:0007669"/>
    <property type="project" value="InterPro"/>
</dbReference>
<evidence type="ECO:0000256" key="3">
    <source>
        <dbReference type="ARBA" id="ARBA00022448"/>
    </source>
</evidence>
<reference evidence="7" key="1">
    <citation type="submission" date="2013-02" db="EMBL/GenBank/DDBJ databases">
        <authorList>
            <person name="Hughes D."/>
        </authorList>
    </citation>
    <scope>NUCLEOTIDE SEQUENCE</scope>
    <source>
        <strain>Durham</strain>
        <strain evidence="7">NC isolate 2 -- Noor lab</strain>
    </source>
</reference>
<evidence type="ECO:0000313" key="6">
    <source>
        <dbReference type="EnsemblMetazoa" id="MESCA012089-PA"/>
    </source>
</evidence>
<sequence>MARVLVGVKRVIDYAVKMTAALLHWPQGTFCVKVDKTDAGISREIYAIVETIKTKMPAVHGADLRLNTPRYASLPNIMKAKNNLIKKVAAKDAVDTTPRIDVLSVEDPPVRQAGAVVLDVDFKEGGHN</sequence>
<dbReference type="InterPro" id="IPR012255">
    <property type="entry name" value="ETF_b"/>
</dbReference>
<evidence type="ECO:0000256" key="1">
    <source>
        <dbReference type="ARBA" id="ARBA00004305"/>
    </source>
</evidence>
<evidence type="ECO:0000256" key="4">
    <source>
        <dbReference type="ARBA" id="ARBA00022982"/>
    </source>
</evidence>
<dbReference type="OMA" id="DELLAXL"/>
<evidence type="ECO:0000313" key="7">
    <source>
        <dbReference type="Proteomes" id="UP000015102"/>
    </source>
</evidence>
<dbReference type="Gene3D" id="3.40.50.620">
    <property type="entry name" value="HUPs"/>
    <property type="match status" value="1"/>
</dbReference>
<dbReference type="GO" id="GO:0005759">
    <property type="term" value="C:mitochondrial matrix"/>
    <property type="evidence" value="ECO:0007669"/>
    <property type="project" value="UniProtKB-SubCell"/>
</dbReference>
<dbReference type="GO" id="GO:0033539">
    <property type="term" value="P:fatty acid beta-oxidation using acyl-CoA dehydrogenase"/>
    <property type="evidence" value="ECO:0007669"/>
    <property type="project" value="TreeGrafter"/>
</dbReference>
<proteinExistence type="inferred from homology"/>
<name>T1H5V6_MEGSC</name>
<comment type="similarity">
    <text evidence="2">Belongs to the ETF beta-subunit/FixA family.</text>
</comment>
<accession>T1H5V6</accession>
<evidence type="ECO:0000256" key="2">
    <source>
        <dbReference type="ARBA" id="ARBA00007557"/>
    </source>
</evidence>
<dbReference type="Pfam" id="PF01012">
    <property type="entry name" value="ETF"/>
    <property type="match status" value="1"/>
</dbReference>
<dbReference type="AlphaFoldDB" id="T1H5V6"/>
<keyword evidence="4" id="KW-0249">Electron transport</keyword>
<dbReference type="PANTHER" id="PTHR21294:SF8">
    <property type="entry name" value="ELECTRON TRANSFER FLAVOPROTEIN SUBUNIT BETA"/>
    <property type="match status" value="1"/>
</dbReference>
<dbReference type="Proteomes" id="UP000015102">
    <property type="component" value="Unassembled WGS sequence"/>
</dbReference>